<evidence type="ECO:0000259" key="1">
    <source>
        <dbReference type="PROSITE" id="PS50851"/>
    </source>
</evidence>
<proteinExistence type="predicted"/>
<dbReference type="EMBL" id="FTMC01000007">
    <property type="protein sequence ID" value="SIQ53127.1"/>
    <property type="molecule type" value="Genomic_DNA"/>
</dbReference>
<protein>
    <submittedName>
        <fullName evidence="2">CheW-like domain-containing protein</fullName>
    </submittedName>
</protein>
<dbReference type="GO" id="GO:0006935">
    <property type="term" value="P:chemotaxis"/>
    <property type="evidence" value="ECO:0007669"/>
    <property type="project" value="InterPro"/>
</dbReference>
<reference evidence="2 3" key="1">
    <citation type="submission" date="2017-01" db="EMBL/GenBank/DDBJ databases">
        <authorList>
            <person name="Mah S.A."/>
            <person name="Swanson W.J."/>
            <person name="Moy G.W."/>
            <person name="Vacquier V.D."/>
        </authorList>
    </citation>
    <scope>NUCLEOTIDE SEQUENCE [LARGE SCALE GENOMIC DNA]</scope>
    <source>
        <strain evidence="2 3">ATCC 29606</strain>
    </source>
</reference>
<accession>A0A1N6TIQ5</accession>
<dbReference type="InterPro" id="IPR014506">
    <property type="entry name" value="UCP020479_CheW"/>
</dbReference>
<gene>
    <name evidence="2" type="ORF">SAMN05421672_107104</name>
</gene>
<dbReference type="SMART" id="SM00260">
    <property type="entry name" value="CheW"/>
    <property type="match status" value="1"/>
</dbReference>
<dbReference type="PIRSF" id="PIRSF020479">
    <property type="entry name" value="UCP020479_CheW"/>
    <property type="match status" value="1"/>
</dbReference>
<evidence type="ECO:0000313" key="3">
    <source>
        <dbReference type="Proteomes" id="UP000186079"/>
    </source>
</evidence>
<name>A0A1N6TIQ5_9PSED</name>
<dbReference type="RefSeq" id="WP_081993412.1">
    <property type="nucleotide sequence ID" value="NZ_FTMC01000007.1"/>
</dbReference>
<organism evidence="2 3">
    <name type="scientific">Pseudomonas flexibilis</name>
    <dbReference type="NCBI Taxonomy" id="706570"/>
    <lineage>
        <taxon>Bacteria</taxon>
        <taxon>Pseudomonadati</taxon>
        <taxon>Pseudomonadota</taxon>
        <taxon>Gammaproteobacteria</taxon>
        <taxon>Pseudomonadales</taxon>
        <taxon>Pseudomonadaceae</taxon>
        <taxon>Pseudomonas</taxon>
    </lineage>
</organism>
<dbReference type="SUPFAM" id="SSF50341">
    <property type="entry name" value="CheW-like"/>
    <property type="match status" value="1"/>
</dbReference>
<dbReference type="InterPro" id="IPR002545">
    <property type="entry name" value="CheW-lke_dom"/>
</dbReference>
<dbReference type="GO" id="GO:0007165">
    <property type="term" value="P:signal transduction"/>
    <property type="evidence" value="ECO:0007669"/>
    <property type="project" value="InterPro"/>
</dbReference>
<dbReference type="PROSITE" id="PS50851">
    <property type="entry name" value="CHEW"/>
    <property type="match status" value="1"/>
</dbReference>
<dbReference type="InterPro" id="IPR036061">
    <property type="entry name" value="CheW-like_dom_sf"/>
</dbReference>
<dbReference type="AlphaFoldDB" id="A0A1N6TIQ5"/>
<evidence type="ECO:0000313" key="2">
    <source>
        <dbReference type="EMBL" id="SIQ53127.1"/>
    </source>
</evidence>
<feature type="domain" description="CheW-like" evidence="1">
    <location>
        <begin position="227"/>
        <end position="365"/>
    </location>
</feature>
<dbReference type="Proteomes" id="UP000186079">
    <property type="component" value="Unassembled WGS sequence"/>
</dbReference>
<dbReference type="Pfam" id="PF01584">
    <property type="entry name" value="CheW"/>
    <property type="match status" value="1"/>
</dbReference>
<sequence length="372" mass="39532">MSTQDAPRIGPQQALQSYLDELLQEATDDRPVRAEDFLRPQAVPASARPVAEPQVLEPRPLVLPTIKLTDIKLVEAPVAVIDAPVPAAPVAVSTPSEPEPLAPVAVPVVEAPARVEAPVVAAPQVEAPVALPAVEVPVVASPVAESPVVAQPVVEAPVAPPGGEVPVVAAPVVSAPVAEVAAPVAPPRVQPAEAKVQAPLAEPVVAAAVPPLPPKVVAGRPEWGEQRFECLLFDVAGLTLAVPLVCLGTIHSLEGQTLTPLFGQPDWFLGMLKTHSGNIKVIDTARWVMPERYRDEFRDNLSFVITIQGFDWGLAVHKVDRSIHLHPDQVKWRSLRTQRPWLAGTVIEHMCALLDVASLADLIESGALKRAR</sequence>